<sequence length="92" mass="9735">MTGVLKCHCDICPDTNHTCETDGYCFASTSLENDVITYARRSPSARSAAQPSYRTAAFGSFGFDVAIDALVVVSTNERLAGFPASALSPGHD</sequence>
<evidence type="ECO:0000256" key="2">
    <source>
        <dbReference type="ARBA" id="ARBA00022729"/>
    </source>
</evidence>
<evidence type="ECO:0000313" key="6">
    <source>
        <dbReference type="Proteomes" id="UP000053097"/>
    </source>
</evidence>
<dbReference type="AlphaFoldDB" id="A0A026WXM5"/>
<dbReference type="SUPFAM" id="SSF57302">
    <property type="entry name" value="Snake toxin-like"/>
    <property type="match status" value="1"/>
</dbReference>
<dbReference type="OrthoDB" id="69842at2759"/>
<dbReference type="GO" id="GO:0004675">
    <property type="term" value="F:transmembrane receptor protein serine/threonine kinase activity"/>
    <property type="evidence" value="ECO:0007669"/>
    <property type="project" value="InterPro"/>
</dbReference>
<feature type="domain" description="Activin types I and II receptor" evidence="4">
    <location>
        <begin position="5"/>
        <end position="34"/>
    </location>
</feature>
<keyword evidence="3" id="KW-0472">Membrane</keyword>
<reference evidence="5 6" key="1">
    <citation type="journal article" date="2014" name="Curr. Biol.">
        <title>The genome of the clonal raider ant Cerapachys biroi.</title>
        <authorList>
            <person name="Oxley P.R."/>
            <person name="Ji L."/>
            <person name="Fetter-Pruneda I."/>
            <person name="McKenzie S.K."/>
            <person name="Li C."/>
            <person name="Hu H."/>
            <person name="Zhang G."/>
            <person name="Kronauer D.J."/>
        </authorList>
    </citation>
    <scope>NUCLEOTIDE SEQUENCE [LARGE SCALE GENOMIC DNA]</scope>
</reference>
<dbReference type="Pfam" id="PF01064">
    <property type="entry name" value="Activin_recp"/>
    <property type="match status" value="1"/>
</dbReference>
<gene>
    <name evidence="5" type="ORF">X777_14023</name>
</gene>
<evidence type="ECO:0000256" key="3">
    <source>
        <dbReference type="ARBA" id="ARBA00023136"/>
    </source>
</evidence>
<accession>A0A026WXM5</accession>
<dbReference type="Proteomes" id="UP000053097">
    <property type="component" value="Unassembled WGS sequence"/>
</dbReference>
<proteinExistence type="predicted"/>
<dbReference type="InterPro" id="IPR045860">
    <property type="entry name" value="Snake_toxin-like_sf"/>
</dbReference>
<keyword evidence="6" id="KW-1185">Reference proteome</keyword>
<dbReference type="EMBL" id="KK107069">
    <property type="protein sequence ID" value="EZA60782.1"/>
    <property type="molecule type" value="Genomic_DNA"/>
</dbReference>
<dbReference type="STRING" id="2015173.A0A026WXM5"/>
<dbReference type="InterPro" id="IPR000472">
    <property type="entry name" value="Activin_recp"/>
</dbReference>
<protein>
    <recommendedName>
        <fullName evidence="4">Activin types I and II receptor domain-containing protein</fullName>
    </recommendedName>
</protein>
<organism evidence="5 6">
    <name type="scientific">Ooceraea biroi</name>
    <name type="common">Clonal raider ant</name>
    <name type="synonym">Cerapachys biroi</name>
    <dbReference type="NCBI Taxonomy" id="2015173"/>
    <lineage>
        <taxon>Eukaryota</taxon>
        <taxon>Metazoa</taxon>
        <taxon>Ecdysozoa</taxon>
        <taxon>Arthropoda</taxon>
        <taxon>Hexapoda</taxon>
        <taxon>Insecta</taxon>
        <taxon>Pterygota</taxon>
        <taxon>Neoptera</taxon>
        <taxon>Endopterygota</taxon>
        <taxon>Hymenoptera</taxon>
        <taxon>Apocrita</taxon>
        <taxon>Aculeata</taxon>
        <taxon>Formicoidea</taxon>
        <taxon>Formicidae</taxon>
        <taxon>Dorylinae</taxon>
        <taxon>Ooceraea</taxon>
    </lineage>
</organism>
<evidence type="ECO:0000313" key="5">
    <source>
        <dbReference type="EMBL" id="EZA60782.1"/>
    </source>
</evidence>
<dbReference type="Gene3D" id="2.10.60.10">
    <property type="entry name" value="CD59"/>
    <property type="match status" value="1"/>
</dbReference>
<comment type="subcellular location">
    <subcellularLocation>
        <location evidence="1">Membrane</location>
    </subcellularLocation>
</comment>
<evidence type="ECO:0000256" key="1">
    <source>
        <dbReference type="ARBA" id="ARBA00004370"/>
    </source>
</evidence>
<name>A0A026WXM5_OOCBI</name>
<keyword evidence="2" id="KW-0732">Signal</keyword>
<evidence type="ECO:0000259" key="4">
    <source>
        <dbReference type="Pfam" id="PF01064"/>
    </source>
</evidence>
<dbReference type="GO" id="GO:0016020">
    <property type="term" value="C:membrane"/>
    <property type="evidence" value="ECO:0007669"/>
    <property type="project" value="UniProtKB-SubCell"/>
</dbReference>